<dbReference type="EMBL" id="PYSW02000016">
    <property type="protein sequence ID" value="KAG2386302.1"/>
    <property type="molecule type" value="Genomic_DNA"/>
</dbReference>
<sequence length="100" mass="10806">MAQGGVKSASKAKMQKSKRAPPSNGIKKKSKTKQEEIKKQIKKQCTVATAAYIEGEMLAKLKKDGKPLHFLKDAATTNTATSGKASASNKKDQKKKTTNK</sequence>
<name>A0AA88GP77_NAELO</name>
<organism evidence="2 3">
    <name type="scientific">Naegleria lovaniensis</name>
    <name type="common">Amoeba</name>
    <dbReference type="NCBI Taxonomy" id="51637"/>
    <lineage>
        <taxon>Eukaryota</taxon>
        <taxon>Discoba</taxon>
        <taxon>Heterolobosea</taxon>
        <taxon>Tetramitia</taxon>
        <taxon>Eutetramitia</taxon>
        <taxon>Vahlkampfiidae</taxon>
        <taxon>Naegleria</taxon>
    </lineage>
</organism>
<proteinExistence type="predicted"/>
<dbReference type="Proteomes" id="UP000816034">
    <property type="component" value="Unassembled WGS sequence"/>
</dbReference>
<evidence type="ECO:0000313" key="2">
    <source>
        <dbReference type="EMBL" id="KAG2386302.1"/>
    </source>
</evidence>
<evidence type="ECO:0000313" key="3">
    <source>
        <dbReference type="Proteomes" id="UP000816034"/>
    </source>
</evidence>
<feature type="region of interest" description="Disordered" evidence="1">
    <location>
        <begin position="75"/>
        <end position="100"/>
    </location>
</feature>
<comment type="caution">
    <text evidence="2">The sequence shown here is derived from an EMBL/GenBank/DDBJ whole genome shotgun (WGS) entry which is preliminary data.</text>
</comment>
<reference evidence="2 3" key="1">
    <citation type="journal article" date="2018" name="BMC Genomics">
        <title>The genome of Naegleria lovaniensis, the basis for a comparative approach to unravel pathogenicity factors of the human pathogenic amoeba N. fowleri.</title>
        <authorList>
            <person name="Liechti N."/>
            <person name="Schurch N."/>
            <person name="Bruggmann R."/>
            <person name="Wittwer M."/>
        </authorList>
    </citation>
    <scope>NUCLEOTIDE SEQUENCE [LARGE SCALE GENOMIC DNA]</scope>
    <source>
        <strain evidence="2 3">ATCC 30569</strain>
    </source>
</reference>
<dbReference type="RefSeq" id="XP_044550294.1">
    <property type="nucleotide sequence ID" value="XM_044692199.1"/>
</dbReference>
<evidence type="ECO:0000256" key="1">
    <source>
        <dbReference type="SAM" id="MobiDB-lite"/>
    </source>
</evidence>
<dbReference type="AlphaFoldDB" id="A0AA88GP77"/>
<protein>
    <submittedName>
        <fullName evidence="2">Uncharacterized protein</fullName>
    </submittedName>
</protein>
<gene>
    <name evidence="2" type="ORF">C9374_002748</name>
</gene>
<feature type="region of interest" description="Disordered" evidence="1">
    <location>
        <begin position="1"/>
        <end position="41"/>
    </location>
</feature>
<keyword evidence="3" id="KW-1185">Reference proteome</keyword>
<dbReference type="GeneID" id="68095203"/>
<accession>A0AA88GP77</accession>